<gene>
    <name evidence="1" type="ORF">EZS28_024503</name>
</gene>
<evidence type="ECO:0008006" key="3">
    <source>
        <dbReference type="Google" id="ProtNLM"/>
    </source>
</evidence>
<evidence type="ECO:0000313" key="1">
    <source>
        <dbReference type="EMBL" id="KAA6379969.1"/>
    </source>
</evidence>
<comment type="caution">
    <text evidence="1">The sequence shown here is derived from an EMBL/GenBank/DDBJ whole genome shotgun (WGS) entry which is preliminary data.</text>
</comment>
<protein>
    <recommendedName>
        <fullName evidence="3">SPRY domain-containing protein</fullName>
    </recommendedName>
</protein>
<name>A0A5J4VBQ3_9EUKA</name>
<evidence type="ECO:0000313" key="2">
    <source>
        <dbReference type="Proteomes" id="UP000324800"/>
    </source>
</evidence>
<sequence>MDNLNEYNVDGSLLGLGQFVLLEILSKIKLPQDAQQFLAVCKKIYQLQNHPRFEKIIQSIIQIEPIFIIKESSQGNSEENKFLHSDENEPCVIALDPVISEGIVRLEIIFENNRGRLSGIGIADASCSFDVGKMPQDNENDKKTVGYWSNGTLDHFSTYAKGNQWYHQRFRISAIVDMTAVPRKVVFYVDGIEQPNSVVEIPSEIRFWLSPQETLASPLYFEIAKWAAALWNKQQARYYNLGNDSKVEERDAMEILQNKGQALLHPPLPMINRVINKIKEELTQGKLIVPVWKRQI</sequence>
<reference evidence="1 2" key="1">
    <citation type="submission" date="2019-03" db="EMBL/GenBank/DDBJ databases">
        <title>Single cell metagenomics reveals metabolic interactions within the superorganism composed of flagellate Streblomastix strix and complex community of Bacteroidetes bacteria on its surface.</title>
        <authorList>
            <person name="Treitli S.C."/>
            <person name="Kolisko M."/>
            <person name="Husnik F."/>
            <person name="Keeling P."/>
            <person name="Hampl V."/>
        </authorList>
    </citation>
    <scope>NUCLEOTIDE SEQUENCE [LARGE SCALE GENOMIC DNA]</scope>
    <source>
        <strain evidence="1">ST1C</strain>
    </source>
</reference>
<accession>A0A5J4VBQ3</accession>
<dbReference type="EMBL" id="SNRW01008167">
    <property type="protein sequence ID" value="KAA6379969.1"/>
    <property type="molecule type" value="Genomic_DNA"/>
</dbReference>
<dbReference type="AlphaFoldDB" id="A0A5J4VBQ3"/>
<dbReference type="Proteomes" id="UP000324800">
    <property type="component" value="Unassembled WGS sequence"/>
</dbReference>
<organism evidence="1 2">
    <name type="scientific">Streblomastix strix</name>
    <dbReference type="NCBI Taxonomy" id="222440"/>
    <lineage>
        <taxon>Eukaryota</taxon>
        <taxon>Metamonada</taxon>
        <taxon>Preaxostyla</taxon>
        <taxon>Oxymonadida</taxon>
        <taxon>Streblomastigidae</taxon>
        <taxon>Streblomastix</taxon>
    </lineage>
</organism>
<proteinExistence type="predicted"/>